<gene>
    <name evidence="12" type="primary">env</name>
</gene>
<reference evidence="12" key="1">
    <citation type="journal article" date="2004" name="J. Acquir. Immune Defic. Syndr. Hum. Retrovirol.">
        <title>Genetic Diversity of HIV Type 1 in Rural Eastern Cameroon.</title>
        <authorList>
            <person name="Ndembi N."/>
            <person name="Takehisa J."/>
            <person name="Zekeng L."/>
            <person name="Kobayashi E."/>
            <person name="Ngansop C."/>
            <person name="Songok E.M."/>
            <person name="Kageyama S."/>
            <person name="Takemura T."/>
            <person name="Ido E."/>
            <person name="Hayami M."/>
            <person name="Kaptue L."/>
            <person name="Ichimura H."/>
        </authorList>
    </citation>
    <scope>NUCLEOTIDE SEQUENCE</scope>
    <source>
        <strain evidence="12">01CM2225</strain>
    </source>
</reference>
<evidence type="ECO:0000256" key="1">
    <source>
        <dbReference type="ARBA" id="ARBA00004182"/>
    </source>
</evidence>
<evidence type="ECO:0000313" key="12">
    <source>
        <dbReference type="EMBL" id="AAT07359.1"/>
    </source>
</evidence>
<organism evidence="12">
    <name type="scientific">Human immunodeficiency virus type 1</name>
    <name type="common">HIV-1</name>
    <dbReference type="NCBI Taxonomy" id="11676"/>
    <lineage>
        <taxon>Viruses</taxon>
        <taxon>Riboviria</taxon>
        <taxon>Pararnavirae</taxon>
        <taxon>Artverviricota</taxon>
        <taxon>Revtraviricetes</taxon>
        <taxon>Ortervirales</taxon>
        <taxon>Retroviridae</taxon>
        <taxon>Orthoretrovirinae</taxon>
        <taxon>Lentivirus</taxon>
        <taxon>Lentivirus humimdef1</taxon>
    </lineage>
</organism>
<comment type="subcellular location">
    <subcellularLocation>
        <location evidence="1">Virion membrane</location>
    </subcellularLocation>
</comment>
<evidence type="ECO:0000256" key="7">
    <source>
        <dbReference type="ARBA" id="ARBA00023136"/>
    </source>
</evidence>
<dbReference type="InterPro" id="IPR000777">
    <property type="entry name" value="HIV1_Gp120"/>
</dbReference>
<keyword evidence="7" id="KW-0472">Membrane</keyword>
<feature type="domain" description="Human immunodeficiency virus 1 envelope glycoprotein Gp120" evidence="11">
    <location>
        <begin position="1"/>
        <end position="147"/>
    </location>
</feature>
<dbReference type="GO" id="GO:0039663">
    <property type="term" value="P:membrane fusion involved in viral entry into host cell"/>
    <property type="evidence" value="ECO:0007669"/>
    <property type="project" value="UniProtKB-KW"/>
</dbReference>
<evidence type="ECO:0000256" key="8">
    <source>
        <dbReference type="ARBA" id="ARBA00023157"/>
    </source>
</evidence>
<proteinExistence type="predicted"/>
<dbReference type="Gene3D" id="2.170.40.20">
    <property type="entry name" value="Human immunodeficiency virus 1, Gp160, envelope glycoprotein"/>
    <property type="match status" value="1"/>
</dbReference>
<keyword evidence="6" id="KW-0946">Virion</keyword>
<dbReference type="SUPFAM" id="SSF56502">
    <property type="entry name" value="gp120 core"/>
    <property type="match status" value="1"/>
</dbReference>
<dbReference type="Pfam" id="PF00516">
    <property type="entry name" value="GP120"/>
    <property type="match status" value="1"/>
</dbReference>
<evidence type="ECO:0000256" key="9">
    <source>
        <dbReference type="ARBA" id="ARBA00023180"/>
    </source>
</evidence>
<keyword evidence="12" id="KW-0261">Viral envelope protein</keyword>
<dbReference type="EMBL" id="AY543555">
    <property type="protein sequence ID" value="AAT07359.1"/>
    <property type="molecule type" value="Genomic_DNA"/>
</dbReference>
<accession>Q698U4</accession>
<keyword evidence="5" id="KW-1161">Viral attachment to host cell</keyword>
<dbReference type="InterPro" id="IPR036377">
    <property type="entry name" value="Gp120_core_sf"/>
</dbReference>
<evidence type="ECO:0000256" key="5">
    <source>
        <dbReference type="ARBA" id="ARBA00022804"/>
    </source>
</evidence>
<keyword evidence="3" id="KW-0945">Host-virus interaction</keyword>
<name>Q698U4_HV1</name>
<keyword evidence="9" id="KW-0325">Glycoprotein</keyword>
<evidence type="ECO:0000256" key="2">
    <source>
        <dbReference type="ARBA" id="ARBA00022506"/>
    </source>
</evidence>
<keyword evidence="8" id="KW-1015">Disulfide bond</keyword>
<evidence type="ECO:0000256" key="3">
    <source>
        <dbReference type="ARBA" id="ARBA00022581"/>
    </source>
</evidence>
<keyword evidence="10" id="KW-1160">Virus entry into host cell</keyword>
<organismHost>
    <name type="scientific">Homo sapiens</name>
    <name type="common">Human</name>
    <dbReference type="NCBI Taxonomy" id="9606"/>
</organismHost>
<dbReference type="GO" id="GO:0055036">
    <property type="term" value="C:virion membrane"/>
    <property type="evidence" value="ECO:0007669"/>
    <property type="project" value="UniProtKB-SubCell"/>
</dbReference>
<feature type="non-terminal residue" evidence="12">
    <location>
        <position position="179"/>
    </location>
</feature>
<dbReference type="GO" id="GO:0046718">
    <property type="term" value="P:symbiont entry into host cell"/>
    <property type="evidence" value="ECO:0007669"/>
    <property type="project" value="UniProtKB-KW"/>
</dbReference>
<dbReference type="GO" id="GO:0019062">
    <property type="term" value="P:virion attachment to host cell"/>
    <property type="evidence" value="ECO:0007669"/>
    <property type="project" value="UniProtKB-KW"/>
</dbReference>
<evidence type="ECO:0000259" key="11">
    <source>
        <dbReference type="Pfam" id="PF00516"/>
    </source>
</evidence>
<evidence type="ECO:0000256" key="10">
    <source>
        <dbReference type="ARBA" id="ARBA00023296"/>
    </source>
</evidence>
<protein>
    <submittedName>
        <fullName evidence="12">Envelope glycoprotein</fullName>
    </submittedName>
</protein>
<keyword evidence="4" id="KW-1162">Viral penetration into host cytoplasm</keyword>
<sequence length="179" mass="20065">IKPVVSTQLLLNGSLAAGNVSIRPENITNNVKNIIVQLAEPVEINCTRPNNNTRKGIHIGPRTIILCSRGEIIGGYKTSTLYVSGAKWNQTLKKVAEKLDNTLIKLKQIIFDKSSRGGFRNYNTISFNCRGEFFYCNTSALFKCSWEGNKITLPIMAQILYFSHAELKSNYKYVAESKD</sequence>
<dbReference type="GO" id="GO:0019031">
    <property type="term" value="C:viral envelope"/>
    <property type="evidence" value="ECO:0007669"/>
    <property type="project" value="UniProtKB-KW"/>
</dbReference>
<feature type="non-terminal residue" evidence="12">
    <location>
        <position position="1"/>
    </location>
</feature>
<keyword evidence="2" id="KW-1168">Fusion of virus membrane with host membrane</keyword>
<evidence type="ECO:0000256" key="4">
    <source>
        <dbReference type="ARBA" id="ARBA00022595"/>
    </source>
</evidence>
<evidence type="ECO:0000256" key="6">
    <source>
        <dbReference type="ARBA" id="ARBA00022844"/>
    </source>
</evidence>